<keyword evidence="4 11" id="KW-0812">Transmembrane</keyword>
<keyword evidence="3" id="KW-1003">Cell membrane</keyword>
<gene>
    <name evidence="13" type="primary">LOC101850324</name>
</gene>
<dbReference type="PRINTS" id="PR01610">
    <property type="entry name" value="CD36ANTIGEN"/>
</dbReference>
<organism evidence="12 13">
    <name type="scientific">Aplysia californica</name>
    <name type="common">California sea hare</name>
    <dbReference type="NCBI Taxonomy" id="6500"/>
    <lineage>
        <taxon>Eukaryota</taxon>
        <taxon>Metazoa</taxon>
        <taxon>Spiralia</taxon>
        <taxon>Lophotrochozoa</taxon>
        <taxon>Mollusca</taxon>
        <taxon>Gastropoda</taxon>
        <taxon>Heterobranchia</taxon>
        <taxon>Euthyneura</taxon>
        <taxon>Tectipleura</taxon>
        <taxon>Aplysiida</taxon>
        <taxon>Aplysioidea</taxon>
        <taxon>Aplysiidae</taxon>
        <taxon>Aplysia</taxon>
    </lineage>
</organism>
<keyword evidence="6 11" id="KW-0472">Membrane</keyword>
<evidence type="ECO:0000256" key="9">
    <source>
        <dbReference type="ARBA" id="ARBA00023180"/>
    </source>
</evidence>
<evidence type="ECO:0000256" key="5">
    <source>
        <dbReference type="ARBA" id="ARBA00022989"/>
    </source>
</evidence>
<accession>A0ABM0ZXT3</accession>
<keyword evidence="5 11" id="KW-1133">Transmembrane helix</keyword>
<dbReference type="Pfam" id="PF01130">
    <property type="entry name" value="CD36"/>
    <property type="match status" value="1"/>
</dbReference>
<feature type="compositionally biased region" description="Basic and acidic residues" evidence="10">
    <location>
        <begin position="522"/>
        <end position="545"/>
    </location>
</feature>
<evidence type="ECO:0000256" key="10">
    <source>
        <dbReference type="SAM" id="MobiDB-lite"/>
    </source>
</evidence>
<keyword evidence="12" id="KW-1185">Reference proteome</keyword>
<name>A0ABM0ZXT3_APLCA</name>
<dbReference type="Proteomes" id="UP000694888">
    <property type="component" value="Unplaced"/>
</dbReference>
<reference evidence="13" key="1">
    <citation type="submission" date="2025-08" db="UniProtKB">
        <authorList>
            <consortium name="RefSeq"/>
        </authorList>
    </citation>
    <scope>IDENTIFICATION</scope>
</reference>
<proteinExistence type="inferred from homology"/>
<evidence type="ECO:0000256" key="6">
    <source>
        <dbReference type="ARBA" id="ARBA00023136"/>
    </source>
</evidence>
<evidence type="ECO:0000256" key="2">
    <source>
        <dbReference type="ARBA" id="ARBA00010532"/>
    </source>
</evidence>
<evidence type="ECO:0000313" key="12">
    <source>
        <dbReference type="Proteomes" id="UP000694888"/>
    </source>
</evidence>
<evidence type="ECO:0000256" key="8">
    <source>
        <dbReference type="ARBA" id="ARBA00023170"/>
    </source>
</evidence>
<comment type="similarity">
    <text evidence="2">Belongs to the CD36 family.</text>
</comment>
<evidence type="ECO:0000256" key="11">
    <source>
        <dbReference type="SAM" id="Phobius"/>
    </source>
</evidence>
<feature type="transmembrane region" description="Helical" evidence="11">
    <location>
        <begin position="458"/>
        <end position="478"/>
    </location>
</feature>
<dbReference type="InterPro" id="IPR005428">
    <property type="entry name" value="CD36/SCARB1/SNMP1"/>
</dbReference>
<sequence length="594" mass="67588">MTVFTFRRKLCLAVLLLTGLATILFGGFFQILLNAIIHEELEQKLPIKNGTLAFGFWRDPPVPVQFGIYVFDVQNPDEVIAGKEAPSIVEKGPYVYRMHLHKEDIKWHQNGTVSYVQPQTYFFDREASVGPDTDTFLTINVPYITIATIMRFELPWLQKIIDAFVRAKYENAFRRVSVHDIWWGYEDPVLEEAAELLKKFNITSSLINGKFGFYMEHNNTGDGMYNVFSGLDGNLDNYILVDRWNGLKKLTLWTTEYANQIRGSDGSQHPPYVTKDTSISIFDGYLQRSLKMCYNGSSSFMGVRTLHFTVPYSEFATASENPDNAGFCTPDIHHCIPSGAYNMTDATNYAPIYVSMPHFVGGDPYYFKHVTGLHPDRLKHQPFYDIHALTGVSLQGARRYQLVVRTESFEYFSAFKNFPVSYLPILWIDGLAQMDAKTIALFRDEVQSTLDAMPTVRGVIFGLGGFIALIILTLIFIWKRKARTVFTSDIEHLDEDRKPLIQKKKKRNSRVSPPLRSGDLNTHSDDVAVRDRRQNGGVITEERVAQDSNNSEPKQENGRLHSGSNVESDGPSEFFDPRTSPVPDPAYYKSFEST</sequence>
<dbReference type="PRINTS" id="PR01609">
    <property type="entry name" value="CD36FAMILY"/>
</dbReference>
<dbReference type="RefSeq" id="XP_012936704.1">
    <property type="nucleotide sequence ID" value="XM_013081250.2"/>
</dbReference>
<dbReference type="PANTHER" id="PTHR11923:SF51">
    <property type="entry name" value="LYSOSOME MEMBRANE PROTEIN 2"/>
    <property type="match status" value="1"/>
</dbReference>
<evidence type="ECO:0000256" key="7">
    <source>
        <dbReference type="ARBA" id="ARBA00023157"/>
    </source>
</evidence>
<dbReference type="InterPro" id="IPR002159">
    <property type="entry name" value="CD36_fam"/>
</dbReference>
<evidence type="ECO:0000256" key="4">
    <source>
        <dbReference type="ARBA" id="ARBA00022692"/>
    </source>
</evidence>
<feature type="region of interest" description="Disordered" evidence="10">
    <location>
        <begin position="501"/>
        <end position="594"/>
    </location>
</feature>
<keyword evidence="9" id="KW-0325">Glycoprotein</keyword>
<dbReference type="GeneID" id="101850324"/>
<evidence type="ECO:0000313" key="13">
    <source>
        <dbReference type="RefSeq" id="XP_012936704.1"/>
    </source>
</evidence>
<evidence type="ECO:0000256" key="3">
    <source>
        <dbReference type="ARBA" id="ARBA00022475"/>
    </source>
</evidence>
<dbReference type="PANTHER" id="PTHR11923">
    <property type="entry name" value="SCAVENGER RECEPTOR CLASS B TYPE-1 SR-B1"/>
    <property type="match status" value="1"/>
</dbReference>
<evidence type="ECO:0000256" key="1">
    <source>
        <dbReference type="ARBA" id="ARBA00004651"/>
    </source>
</evidence>
<keyword evidence="7" id="KW-1015">Disulfide bond</keyword>
<protein>
    <submittedName>
        <fullName evidence="13">Lysosome membrane protein 2</fullName>
    </submittedName>
</protein>
<keyword evidence="8" id="KW-0675">Receptor</keyword>
<comment type="subcellular location">
    <subcellularLocation>
        <location evidence="1">Cell membrane</location>
        <topology evidence="1">Multi-pass membrane protein</topology>
    </subcellularLocation>
</comment>